<dbReference type="Proteomes" id="UP001597327">
    <property type="component" value="Unassembled WGS sequence"/>
</dbReference>
<feature type="domain" description="AB hydrolase-1" evidence="1">
    <location>
        <begin position="30"/>
        <end position="252"/>
    </location>
</feature>
<accession>A0ABW4JYZ9</accession>
<reference evidence="3" key="1">
    <citation type="journal article" date="2019" name="Int. J. Syst. Evol. Microbiol.">
        <title>The Global Catalogue of Microorganisms (GCM) 10K type strain sequencing project: providing services to taxonomists for standard genome sequencing and annotation.</title>
        <authorList>
            <consortium name="The Broad Institute Genomics Platform"/>
            <consortium name="The Broad Institute Genome Sequencing Center for Infectious Disease"/>
            <person name="Wu L."/>
            <person name="Ma J."/>
        </authorList>
    </citation>
    <scope>NUCLEOTIDE SEQUENCE [LARGE SCALE GENOMIC DNA]</scope>
    <source>
        <strain evidence="3">JCM 3369</strain>
    </source>
</reference>
<keyword evidence="2" id="KW-0378">Hydrolase</keyword>
<dbReference type="InterPro" id="IPR050266">
    <property type="entry name" value="AB_hydrolase_sf"/>
</dbReference>
<dbReference type="Gene3D" id="3.40.50.1820">
    <property type="entry name" value="alpha/beta hydrolase"/>
    <property type="match status" value="1"/>
</dbReference>
<comment type="caution">
    <text evidence="2">The sequence shown here is derived from an EMBL/GenBank/DDBJ whole genome shotgun (WGS) entry which is preliminary data.</text>
</comment>
<dbReference type="InterPro" id="IPR029058">
    <property type="entry name" value="AB_hydrolase_fold"/>
</dbReference>
<dbReference type="PRINTS" id="PR00111">
    <property type="entry name" value="ABHYDROLASE"/>
</dbReference>
<dbReference type="Pfam" id="PF00561">
    <property type="entry name" value="Abhydrolase_1"/>
    <property type="match status" value="1"/>
</dbReference>
<sequence length="268" mass="29394">MTASPDNVLDLPACLPLHEVTGPAESPLHPVVLLHGFGGDRQGWGNIQTALAPRRRSIAFDLPGHGQALGWPGTGKSGTAARAILRSLDHLDIDQVHLVGHSMGGAIASLLALKAPERVASLTLLAPGGFGPEINHRLLRRYAASRDPLEMEMLLEQFFGWGFRLPKFLARTAAQMRDRPDAIETLNSIIETFMDGDEQKCLETWRLADLACPIKVIWGSQDRVLPTRQAHKLPGMIAAHIFERVGHMPHLEIPKEVVRLILQNAGDR</sequence>
<gene>
    <name evidence="2" type="ORF">ACFSC7_10360</name>
</gene>
<dbReference type="GO" id="GO:0016787">
    <property type="term" value="F:hydrolase activity"/>
    <property type="evidence" value="ECO:0007669"/>
    <property type="project" value="UniProtKB-KW"/>
</dbReference>
<protein>
    <submittedName>
        <fullName evidence="2">Alpha/beta fold hydrolase</fullName>
    </submittedName>
</protein>
<keyword evidence="3" id="KW-1185">Reference proteome</keyword>
<evidence type="ECO:0000313" key="2">
    <source>
        <dbReference type="EMBL" id="MFD1695918.1"/>
    </source>
</evidence>
<dbReference type="InterPro" id="IPR000073">
    <property type="entry name" value="AB_hydrolase_1"/>
</dbReference>
<dbReference type="SUPFAM" id="SSF53474">
    <property type="entry name" value="alpha/beta-Hydrolases"/>
    <property type="match status" value="1"/>
</dbReference>
<proteinExistence type="predicted"/>
<name>A0ABW4JYZ9_9HYPH</name>
<evidence type="ECO:0000259" key="1">
    <source>
        <dbReference type="Pfam" id="PF00561"/>
    </source>
</evidence>
<dbReference type="PANTHER" id="PTHR43798">
    <property type="entry name" value="MONOACYLGLYCEROL LIPASE"/>
    <property type="match status" value="1"/>
</dbReference>
<dbReference type="RefSeq" id="WP_149894118.1">
    <property type="nucleotide sequence ID" value="NZ_JBHUFA010000003.1"/>
</dbReference>
<dbReference type="PANTHER" id="PTHR43798:SF33">
    <property type="entry name" value="HYDROLASE, PUTATIVE (AFU_ORTHOLOGUE AFUA_2G14860)-RELATED"/>
    <property type="match status" value="1"/>
</dbReference>
<organism evidence="2 3">
    <name type="scientific">Roseibium aestuarii</name>
    <dbReference type="NCBI Taxonomy" id="2600299"/>
    <lineage>
        <taxon>Bacteria</taxon>
        <taxon>Pseudomonadati</taxon>
        <taxon>Pseudomonadota</taxon>
        <taxon>Alphaproteobacteria</taxon>
        <taxon>Hyphomicrobiales</taxon>
        <taxon>Stappiaceae</taxon>
        <taxon>Roseibium</taxon>
    </lineage>
</organism>
<dbReference type="EMBL" id="JBHUFA010000003">
    <property type="protein sequence ID" value="MFD1695918.1"/>
    <property type="molecule type" value="Genomic_DNA"/>
</dbReference>
<evidence type="ECO:0000313" key="3">
    <source>
        <dbReference type="Proteomes" id="UP001597327"/>
    </source>
</evidence>